<sequence length="71" mass="8201">DGCYFCYVKENINLKKLNDWQIYLNLSSSIYPKIKLSTADTNTLTSGIDTTNSMDLTKDSSFCEEKKTRYE</sequence>
<dbReference type="EMBL" id="LWCA01003469">
    <property type="protein sequence ID" value="OAF63494.1"/>
    <property type="molecule type" value="Genomic_DNA"/>
</dbReference>
<gene>
    <name evidence="1" type="ORF">A3Q56_08797</name>
</gene>
<name>A0A177AQF5_9BILA</name>
<comment type="caution">
    <text evidence="1">The sequence shown here is derived from an EMBL/GenBank/DDBJ whole genome shotgun (WGS) entry which is preliminary data.</text>
</comment>
<evidence type="ECO:0000313" key="1">
    <source>
        <dbReference type="EMBL" id="OAF63494.1"/>
    </source>
</evidence>
<keyword evidence="2" id="KW-1185">Reference proteome</keyword>
<protein>
    <submittedName>
        <fullName evidence="1">Uncharacterized protein</fullName>
    </submittedName>
</protein>
<proteinExistence type="predicted"/>
<accession>A0A177AQF5</accession>
<evidence type="ECO:0000313" key="2">
    <source>
        <dbReference type="Proteomes" id="UP000078046"/>
    </source>
</evidence>
<reference evidence="1 2" key="1">
    <citation type="submission" date="2016-04" db="EMBL/GenBank/DDBJ databases">
        <title>The genome of Intoshia linei affirms orthonectids as highly simplified spiralians.</title>
        <authorList>
            <person name="Mikhailov K.V."/>
            <person name="Slusarev G.S."/>
            <person name="Nikitin M.A."/>
            <person name="Logacheva M.D."/>
            <person name="Penin A."/>
            <person name="Aleoshin V."/>
            <person name="Panchin Y.V."/>
        </authorList>
    </citation>
    <scope>NUCLEOTIDE SEQUENCE [LARGE SCALE GENOMIC DNA]</scope>
    <source>
        <strain evidence="1">Intl2013</strain>
        <tissue evidence="1">Whole animal</tissue>
    </source>
</reference>
<feature type="non-terminal residue" evidence="1">
    <location>
        <position position="1"/>
    </location>
</feature>
<dbReference type="Proteomes" id="UP000078046">
    <property type="component" value="Unassembled WGS sequence"/>
</dbReference>
<organism evidence="1 2">
    <name type="scientific">Intoshia linei</name>
    <dbReference type="NCBI Taxonomy" id="1819745"/>
    <lineage>
        <taxon>Eukaryota</taxon>
        <taxon>Metazoa</taxon>
        <taxon>Spiralia</taxon>
        <taxon>Lophotrochozoa</taxon>
        <taxon>Mesozoa</taxon>
        <taxon>Orthonectida</taxon>
        <taxon>Rhopaluridae</taxon>
        <taxon>Intoshia</taxon>
    </lineage>
</organism>
<dbReference type="AlphaFoldDB" id="A0A177AQF5"/>